<feature type="compositionally biased region" description="Basic residues" evidence="1">
    <location>
        <begin position="96"/>
        <end position="121"/>
    </location>
</feature>
<evidence type="ECO:0000313" key="4">
    <source>
        <dbReference type="RefSeq" id="XP_030545903.2"/>
    </source>
</evidence>
<feature type="region of interest" description="Disordered" evidence="1">
    <location>
        <begin position="68"/>
        <end position="124"/>
    </location>
</feature>
<reference evidence="4" key="1">
    <citation type="submission" date="2025-08" db="UniProtKB">
        <authorList>
            <consortium name="RefSeq"/>
        </authorList>
    </citation>
    <scope>IDENTIFICATION</scope>
    <source>
        <tissue evidence="4">Leaf</tissue>
    </source>
</reference>
<evidence type="ECO:0000313" key="3">
    <source>
        <dbReference type="Proteomes" id="UP000827889"/>
    </source>
</evidence>
<name>A0A8B8QH72_9MYRT</name>
<feature type="compositionally biased region" description="Pro residues" evidence="1">
    <location>
        <begin position="68"/>
        <end position="87"/>
    </location>
</feature>
<keyword evidence="2" id="KW-0732">Signal</keyword>
<evidence type="ECO:0000256" key="1">
    <source>
        <dbReference type="SAM" id="MobiDB-lite"/>
    </source>
</evidence>
<gene>
    <name evidence="4" type="primary">LOC115752020</name>
</gene>
<dbReference type="GeneID" id="115752020"/>
<organism evidence="3 4">
    <name type="scientific">Rhodamnia argentea</name>
    <dbReference type="NCBI Taxonomy" id="178133"/>
    <lineage>
        <taxon>Eukaryota</taxon>
        <taxon>Viridiplantae</taxon>
        <taxon>Streptophyta</taxon>
        <taxon>Embryophyta</taxon>
        <taxon>Tracheophyta</taxon>
        <taxon>Spermatophyta</taxon>
        <taxon>Magnoliopsida</taxon>
        <taxon>eudicotyledons</taxon>
        <taxon>Gunneridae</taxon>
        <taxon>Pentapetalae</taxon>
        <taxon>rosids</taxon>
        <taxon>malvids</taxon>
        <taxon>Myrtales</taxon>
        <taxon>Myrtaceae</taxon>
        <taxon>Myrtoideae</taxon>
        <taxon>Myrteae</taxon>
        <taxon>Australasian group</taxon>
        <taxon>Rhodamnia</taxon>
    </lineage>
</organism>
<dbReference type="KEGG" id="rarg:115752020"/>
<keyword evidence="3" id="KW-1185">Reference proteome</keyword>
<dbReference type="SUPFAM" id="SSF47699">
    <property type="entry name" value="Bifunctional inhibitor/lipid-transfer protein/seed storage 2S albumin"/>
    <property type="match status" value="1"/>
</dbReference>
<dbReference type="PANTHER" id="PTHR34377">
    <property type="entry name" value="TETRATRICOPEPTIDE REPEAT (TPR)-LIKE SUPERFAMILY PROTEIN"/>
    <property type="match status" value="1"/>
</dbReference>
<feature type="chain" id="PRO_5047353941" evidence="2">
    <location>
        <begin position="26"/>
        <end position="183"/>
    </location>
</feature>
<evidence type="ECO:0000256" key="2">
    <source>
        <dbReference type="SAM" id="SignalP"/>
    </source>
</evidence>
<feature type="signal peptide" evidence="2">
    <location>
        <begin position="1"/>
        <end position="25"/>
    </location>
</feature>
<dbReference type="InterPro" id="IPR036312">
    <property type="entry name" value="Bifun_inhib/LTP/seed_sf"/>
</dbReference>
<sequence length="183" mass="20063">MGRTNFATWMLCVALVSVLLGYSGGAPLQQPTPSLFPPPLPPKPLCAPQFALVNQACSMIMPMPVPPPAPPSPPLPPPGPLPPPPCPNDESEHGHGHGHGHHHHHHHCHGHRHHHRHRHGQPWREPSPVEQDCCKWLKEVDSECVCDLLVHLPSFLARPIHDYTVIVGDSCNVTYACGGRLHP</sequence>
<dbReference type="Proteomes" id="UP000827889">
    <property type="component" value="Chromosome 7"/>
</dbReference>
<accession>A0A8B8QH72</accession>
<dbReference type="AlphaFoldDB" id="A0A8B8QH72"/>
<proteinExistence type="predicted"/>
<protein>
    <submittedName>
        <fullName evidence="4">Annexin B11</fullName>
    </submittedName>
</protein>
<dbReference type="PANTHER" id="PTHR34377:SF3">
    <property type="entry name" value="TETRATRICOPEPTIDE REPEAT (TPR)-LIKE SUPERFAMILY PROTEIN"/>
    <property type="match status" value="1"/>
</dbReference>
<dbReference type="RefSeq" id="XP_030545903.2">
    <property type="nucleotide sequence ID" value="XM_030690043.2"/>
</dbReference>